<dbReference type="PANTHER" id="PTHR14463:SF5">
    <property type="entry name" value="LIPASE MATURATION FACTOR 2"/>
    <property type="match status" value="1"/>
</dbReference>
<keyword evidence="1" id="KW-0256">Endoplasmic reticulum</keyword>
<comment type="subcellular location">
    <subcellularLocation>
        <location evidence="1">Endoplasmic reticulum membrane</location>
        <topology evidence="1">Multi-pass membrane protein</topology>
    </subcellularLocation>
</comment>
<dbReference type="GO" id="GO:0051604">
    <property type="term" value="P:protein maturation"/>
    <property type="evidence" value="ECO:0007669"/>
    <property type="project" value="InterPro"/>
</dbReference>
<organism evidence="4 5">
    <name type="scientific">Trichuris muris</name>
    <name type="common">Mouse whipworm</name>
    <dbReference type="NCBI Taxonomy" id="70415"/>
    <lineage>
        <taxon>Eukaryota</taxon>
        <taxon>Metazoa</taxon>
        <taxon>Ecdysozoa</taxon>
        <taxon>Nematoda</taxon>
        <taxon>Enoplea</taxon>
        <taxon>Dorylaimia</taxon>
        <taxon>Trichinellida</taxon>
        <taxon>Trichuridae</taxon>
        <taxon>Trichuris</taxon>
    </lineage>
</organism>
<comment type="caution">
    <text evidence="1">Lacks conserved residue(s) required for the propagation of feature annotation.</text>
</comment>
<proteinExistence type="inferred from homology"/>
<feature type="chain" id="PRO_5024276028" description="Lipase maturation factor" evidence="2">
    <location>
        <begin position="22"/>
        <end position="275"/>
    </location>
</feature>
<dbReference type="InterPro" id="IPR057434">
    <property type="entry name" value="LMF1/2_N"/>
</dbReference>
<dbReference type="WBParaSite" id="TMUE_0000002453.1">
    <property type="protein sequence ID" value="TMUE_0000002453.1"/>
    <property type="gene ID" value="WBGene00298292"/>
</dbReference>
<feature type="transmembrane region" description="Helical" evidence="1">
    <location>
        <begin position="159"/>
        <end position="182"/>
    </location>
</feature>
<keyword evidence="1" id="KW-1133">Transmembrane helix</keyword>
<dbReference type="InterPro" id="IPR009613">
    <property type="entry name" value="LMF"/>
</dbReference>
<feature type="transmembrane region" description="Helical" evidence="1">
    <location>
        <begin position="129"/>
        <end position="147"/>
    </location>
</feature>
<evidence type="ECO:0000256" key="2">
    <source>
        <dbReference type="SAM" id="SignalP"/>
    </source>
</evidence>
<evidence type="ECO:0000256" key="1">
    <source>
        <dbReference type="RuleBase" id="RU361229"/>
    </source>
</evidence>
<comment type="function">
    <text evidence="1">Involved in the maturation of specific proteins in the endoplasmic reticulum.</text>
</comment>
<keyword evidence="4" id="KW-1185">Reference proteome</keyword>
<name>A0A5S6Q5J5_TRIMR</name>
<dbReference type="STRING" id="70415.A0A5S6Q5J5"/>
<feature type="signal peptide" evidence="2">
    <location>
        <begin position="1"/>
        <end position="21"/>
    </location>
</feature>
<evidence type="ECO:0000259" key="3">
    <source>
        <dbReference type="Pfam" id="PF06762"/>
    </source>
</evidence>
<feature type="domain" description="Lipase maturation factor 1/2 N-terminal" evidence="3">
    <location>
        <begin position="123"/>
        <end position="254"/>
    </location>
</feature>
<comment type="similarity">
    <text evidence="1">Belongs to the lipase maturation factor family.</text>
</comment>
<sequence length="275" mass="31320">MHPSCVREIILKGLSLSYLWAFASLYHQTPGLYGDEGILPVRNTLKCDDTPLRCSVSGNPPTALHLSQLVSLSPSQTMEAGLLVGMLVAALSFAFVFLRNTLSYLVMWYLYLSFVQVGGDFLSFQWDTLLLEAGFLAILLAPIRIFRRPTTKWLPQDNVNIFLFRWLAFRLMFVSGIVKLLIQDPTWWKLTALHYHFNSQCIPTPLAWYAHQLPGFVKQFSVAATFVILIFLSLFMLSPSKHLRHAHMGYSLQVVQHSAVMRDRHQLRCSPCCNV</sequence>
<dbReference type="Pfam" id="PF06762">
    <property type="entry name" value="LMF1"/>
    <property type="match status" value="1"/>
</dbReference>
<reference evidence="5" key="1">
    <citation type="submission" date="2019-12" db="UniProtKB">
        <authorList>
            <consortium name="WormBaseParasite"/>
        </authorList>
    </citation>
    <scope>IDENTIFICATION</scope>
</reference>
<dbReference type="Proteomes" id="UP000046395">
    <property type="component" value="Unassembled WGS sequence"/>
</dbReference>
<dbReference type="AlphaFoldDB" id="A0A5S6Q5J5"/>
<dbReference type="PANTHER" id="PTHR14463">
    <property type="entry name" value="LIPASE MATURATION FACTOR"/>
    <property type="match status" value="1"/>
</dbReference>
<accession>A0A5S6Q5J5</accession>
<evidence type="ECO:0000313" key="5">
    <source>
        <dbReference type="WBParaSite" id="TMUE_0000002453.1"/>
    </source>
</evidence>
<feature type="transmembrane region" description="Helical" evidence="1">
    <location>
        <begin position="216"/>
        <end position="237"/>
    </location>
</feature>
<evidence type="ECO:0000313" key="4">
    <source>
        <dbReference type="Proteomes" id="UP000046395"/>
    </source>
</evidence>
<keyword evidence="1" id="KW-0472">Membrane</keyword>
<protein>
    <recommendedName>
        <fullName evidence="1">Lipase maturation factor</fullName>
    </recommendedName>
</protein>
<keyword evidence="1" id="KW-0812">Transmembrane</keyword>
<feature type="transmembrane region" description="Helical" evidence="1">
    <location>
        <begin position="80"/>
        <end position="98"/>
    </location>
</feature>
<keyword evidence="2" id="KW-0732">Signal</keyword>
<dbReference type="GO" id="GO:0005789">
    <property type="term" value="C:endoplasmic reticulum membrane"/>
    <property type="evidence" value="ECO:0007669"/>
    <property type="project" value="UniProtKB-SubCell"/>
</dbReference>